<keyword evidence="1" id="KW-0812">Transmembrane</keyword>
<dbReference type="SUPFAM" id="SSF54523">
    <property type="entry name" value="Pili subunits"/>
    <property type="match status" value="1"/>
</dbReference>
<name>A6DLZ6_9BACT</name>
<dbReference type="STRING" id="313628.LNTAR_21310"/>
<dbReference type="InterPro" id="IPR012902">
    <property type="entry name" value="N_methyl_site"/>
</dbReference>
<sequence length="29" mass="3138">MKKFTLIEVLVVVAIIGILASLILPSLKD</sequence>
<dbReference type="Proteomes" id="UP000004947">
    <property type="component" value="Unassembled WGS sequence"/>
</dbReference>
<protein>
    <submittedName>
        <fullName evidence="2">Uncharacterized protein</fullName>
    </submittedName>
</protein>
<dbReference type="NCBIfam" id="TIGR02532">
    <property type="entry name" value="IV_pilin_GFxxxE"/>
    <property type="match status" value="1"/>
</dbReference>
<feature type="transmembrane region" description="Helical" evidence="1">
    <location>
        <begin position="6"/>
        <end position="27"/>
    </location>
</feature>
<dbReference type="InterPro" id="IPR045584">
    <property type="entry name" value="Pilin-like"/>
</dbReference>
<dbReference type="AlphaFoldDB" id="A6DLZ6"/>
<comment type="caution">
    <text evidence="2">The sequence shown here is derived from an EMBL/GenBank/DDBJ whole genome shotgun (WGS) entry which is preliminary data.</text>
</comment>
<keyword evidence="1" id="KW-0472">Membrane</keyword>
<gene>
    <name evidence="2" type="ORF">LNTAR_21310</name>
</gene>
<proteinExistence type="predicted"/>
<accession>A6DLZ6</accession>
<evidence type="ECO:0000313" key="2">
    <source>
        <dbReference type="EMBL" id="EDM27294.1"/>
    </source>
</evidence>
<dbReference type="EMBL" id="ABCK01000010">
    <property type="protein sequence ID" value="EDM27294.1"/>
    <property type="molecule type" value="Genomic_DNA"/>
</dbReference>
<reference evidence="2 3" key="1">
    <citation type="journal article" date="2010" name="J. Bacteriol.">
        <title>Genome sequence of Lentisphaera araneosa HTCC2155T, the type species of the order Lentisphaerales in the phylum Lentisphaerae.</title>
        <authorList>
            <person name="Thrash J.C."/>
            <person name="Cho J.C."/>
            <person name="Vergin K.L."/>
            <person name="Morris R.M."/>
            <person name="Giovannoni S.J."/>
        </authorList>
    </citation>
    <scope>NUCLEOTIDE SEQUENCE [LARGE SCALE GENOMIC DNA]</scope>
    <source>
        <strain evidence="2 3">HTCC2155</strain>
    </source>
</reference>
<keyword evidence="3" id="KW-1185">Reference proteome</keyword>
<dbReference type="Gene3D" id="3.30.700.10">
    <property type="entry name" value="Glycoprotein, Type 4 Pilin"/>
    <property type="match status" value="1"/>
</dbReference>
<keyword evidence="1" id="KW-1133">Transmembrane helix</keyword>
<evidence type="ECO:0000256" key="1">
    <source>
        <dbReference type="SAM" id="Phobius"/>
    </source>
</evidence>
<dbReference type="Pfam" id="PF07963">
    <property type="entry name" value="N_methyl"/>
    <property type="match status" value="1"/>
</dbReference>
<evidence type="ECO:0000313" key="3">
    <source>
        <dbReference type="Proteomes" id="UP000004947"/>
    </source>
</evidence>
<organism evidence="2 3">
    <name type="scientific">Lentisphaera araneosa HTCC2155</name>
    <dbReference type="NCBI Taxonomy" id="313628"/>
    <lineage>
        <taxon>Bacteria</taxon>
        <taxon>Pseudomonadati</taxon>
        <taxon>Lentisphaerota</taxon>
        <taxon>Lentisphaeria</taxon>
        <taxon>Lentisphaerales</taxon>
        <taxon>Lentisphaeraceae</taxon>
        <taxon>Lentisphaera</taxon>
    </lineage>
</organism>